<feature type="compositionally biased region" description="Low complexity" evidence="1">
    <location>
        <begin position="239"/>
        <end position="255"/>
    </location>
</feature>
<organism evidence="2 3">
    <name type="scientific">Salinomyces thailandicus</name>
    <dbReference type="NCBI Taxonomy" id="706561"/>
    <lineage>
        <taxon>Eukaryota</taxon>
        <taxon>Fungi</taxon>
        <taxon>Dikarya</taxon>
        <taxon>Ascomycota</taxon>
        <taxon>Pezizomycotina</taxon>
        <taxon>Dothideomycetes</taxon>
        <taxon>Dothideomycetidae</taxon>
        <taxon>Mycosphaerellales</taxon>
        <taxon>Teratosphaeriaceae</taxon>
        <taxon>Salinomyces</taxon>
    </lineage>
</organism>
<evidence type="ECO:0000256" key="1">
    <source>
        <dbReference type="SAM" id="MobiDB-lite"/>
    </source>
</evidence>
<dbReference type="EMBL" id="NAJL01000013">
    <property type="protein sequence ID" value="TKA29838.1"/>
    <property type="molecule type" value="Genomic_DNA"/>
</dbReference>
<name>A0A4U0U4E1_9PEZI</name>
<evidence type="ECO:0000313" key="2">
    <source>
        <dbReference type="EMBL" id="TKA29838.1"/>
    </source>
</evidence>
<feature type="compositionally biased region" description="Basic residues" evidence="1">
    <location>
        <begin position="1"/>
        <end position="13"/>
    </location>
</feature>
<dbReference type="AlphaFoldDB" id="A0A4U0U4E1"/>
<comment type="caution">
    <text evidence="2">The sequence shown here is derived from an EMBL/GenBank/DDBJ whole genome shotgun (WGS) entry which is preliminary data.</text>
</comment>
<protein>
    <submittedName>
        <fullName evidence="2">Uncharacterized protein</fullName>
    </submittedName>
</protein>
<dbReference type="Proteomes" id="UP000308549">
    <property type="component" value="Unassembled WGS sequence"/>
</dbReference>
<feature type="compositionally biased region" description="Basic and acidic residues" evidence="1">
    <location>
        <begin position="126"/>
        <end position="151"/>
    </location>
</feature>
<feature type="compositionally biased region" description="Basic residues" evidence="1">
    <location>
        <begin position="182"/>
        <end position="191"/>
    </location>
</feature>
<evidence type="ECO:0000313" key="3">
    <source>
        <dbReference type="Proteomes" id="UP000308549"/>
    </source>
</evidence>
<feature type="compositionally biased region" description="Basic and acidic residues" evidence="1">
    <location>
        <begin position="98"/>
        <end position="113"/>
    </location>
</feature>
<gene>
    <name evidence="2" type="ORF">B0A50_03202</name>
</gene>
<keyword evidence="3" id="KW-1185">Reference proteome</keyword>
<feature type="compositionally biased region" description="Polar residues" evidence="1">
    <location>
        <begin position="256"/>
        <end position="276"/>
    </location>
</feature>
<reference evidence="2 3" key="1">
    <citation type="submission" date="2017-03" db="EMBL/GenBank/DDBJ databases">
        <title>Genomes of endolithic fungi from Antarctica.</title>
        <authorList>
            <person name="Coleine C."/>
            <person name="Masonjones S."/>
            <person name="Stajich J.E."/>
        </authorList>
    </citation>
    <scope>NUCLEOTIDE SEQUENCE [LARGE SCALE GENOMIC DNA]</scope>
    <source>
        <strain evidence="2 3">CCFEE 6315</strain>
    </source>
</reference>
<proteinExistence type="predicted"/>
<dbReference type="OrthoDB" id="3946241at2759"/>
<feature type="region of interest" description="Disordered" evidence="1">
    <location>
        <begin position="1"/>
        <end position="299"/>
    </location>
</feature>
<feature type="compositionally biased region" description="Low complexity" evidence="1">
    <location>
        <begin position="82"/>
        <end position="96"/>
    </location>
</feature>
<accession>A0A4U0U4E1</accession>
<sequence length="370" mass="39926">MSQSLRKRLTRRQARSDGRGVDSDGGSVASSTQSVVDAPFVQDQVIHAMSDDVDETPPPPQSPTIRRVSPSSTFLDRYKSRAPAAVAPTVSPTTASGSREERRQTHFSEDFDRPQPGSAPVTDPDTPTREHRDPFKVHGEKHHVLTAEKNGKGLRKISSAEVMPIVDDPNNMTLEEGAVQKRMTRSQSRRKERADSATVDLTLEDVDDPETSAPIESTSDDKPAKLNIHKLGKKEASHTPSPTTTSEQPTSSDTPASTAANSPPRRPSSQKSNATSHTDKATLESFPTPGKIGASCNGNRKSPVIALIPQTPKSTPAQTRLRDLVKRRSRRSDGPTAVCALLGTIQLAHLSISFAAIPVRRAVRIIRGAG</sequence>